<proteinExistence type="predicted"/>
<dbReference type="RefSeq" id="WP_118756909.1">
    <property type="nucleotide sequence ID" value="NZ_CABJCG010000021.1"/>
</dbReference>
<dbReference type="AlphaFoldDB" id="A0A1I0JZ06"/>
<dbReference type="Proteomes" id="UP000198508">
    <property type="component" value="Unassembled WGS sequence"/>
</dbReference>
<evidence type="ECO:0000256" key="2">
    <source>
        <dbReference type="SAM" id="SignalP"/>
    </source>
</evidence>
<dbReference type="STRING" id="460384.SAMN05216313_1392"/>
<evidence type="ECO:0000256" key="1">
    <source>
        <dbReference type="ARBA" id="ARBA00022729"/>
    </source>
</evidence>
<feature type="signal peptide" evidence="2">
    <location>
        <begin position="1"/>
        <end position="21"/>
    </location>
</feature>
<dbReference type="PROSITE" id="PS51257">
    <property type="entry name" value="PROKAR_LIPOPROTEIN"/>
    <property type="match status" value="1"/>
</dbReference>
<evidence type="ECO:0000259" key="3">
    <source>
        <dbReference type="SMART" id="SM00062"/>
    </source>
</evidence>
<dbReference type="SMART" id="SM00062">
    <property type="entry name" value="PBPb"/>
    <property type="match status" value="1"/>
</dbReference>
<name>A0A1I0JZ06_9FIRM</name>
<keyword evidence="5" id="KW-1185">Reference proteome</keyword>
<reference evidence="5" key="1">
    <citation type="submission" date="2016-10" db="EMBL/GenBank/DDBJ databases">
        <authorList>
            <person name="Varghese N."/>
            <person name="Submissions S."/>
        </authorList>
    </citation>
    <scope>NUCLEOTIDE SEQUENCE [LARGE SCALE GENOMIC DNA]</scope>
    <source>
        <strain evidence="5">NLAE-zl-G277</strain>
    </source>
</reference>
<dbReference type="SUPFAM" id="SSF53850">
    <property type="entry name" value="Periplasmic binding protein-like II"/>
    <property type="match status" value="1"/>
</dbReference>
<evidence type="ECO:0000313" key="5">
    <source>
        <dbReference type="Proteomes" id="UP000198508"/>
    </source>
</evidence>
<protein>
    <submittedName>
        <fullName evidence="4">Amino acid ABC transporter substrate-binding protein, PAAT family</fullName>
    </submittedName>
</protein>
<feature type="domain" description="Solute-binding protein family 3/N-terminal" evidence="3">
    <location>
        <begin position="72"/>
        <end position="302"/>
    </location>
</feature>
<sequence>MNKKLLLTLVLFLIPLLSACASAPKAESPAETAEIATIALHSSLDLSQEGRQPILPQEYDKPFVAELLEKDSLVVGMLEEDRPPFFYHTGDGSMDGLDVEISLGIADTFGVKLVIDRTARSNQELYENLAQGRYDMVASKFSMTPERAMGVSFSTPYVTLRQSFLVNKKLAAQYGVADYPYDHMREPGAVIGTVEGTSYESFVRRNFPEADIRVYEDIPSMVEAVVGEEVFAAVYDDLTFVQAIMKNYEVSLYTTIYTVEDLRDYICVAVADGSEDLLECINAYLMVNCYSYVLDDLIRDFPECF</sequence>
<dbReference type="CDD" id="cd13530">
    <property type="entry name" value="PBP2_peptides_like"/>
    <property type="match status" value="1"/>
</dbReference>
<organism evidence="4 5">
    <name type="scientific">Enterocloster lavalensis</name>
    <dbReference type="NCBI Taxonomy" id="460384"/>
    <lineage>
        <taxon>Bacteria</taxon>
        <taxon>Bacillati</taxon>
        <taxon>Bacillota</taxon>
        <taxon>Clostridia</taxon>
        <taxon>Lachnospirales</taxon>
        <taxon>Lachnospiraceae</taxon>
        <taxon>Enterocloster</taxon>
    </lineage>
</organism>
<feature type="chain" id="PRO_5038511877" evidence="2">
    <location>
        <begin position="22"/>
        <end position="305"/>
    </location>
</feature>
<dbReference type="Gene3D" id="3.40.190.10">
    <property type="entry name" value="Periplasmic binding protein-like II"/>
    <property type="match status" value="2"/>
</dbReference>
<accession>A0A1I0JZ06</accession>
<dbReference type="InterPro" id="IPR001638">
    <property type="entry name" value="Solute-binding_3/MltF_N"/>
</dbReference>
<dbReference type="Pfam" id="PF00497">
    <property type="entry name" value="SBP_bac_3"/>
    <property type="match status" value="1"/>
</dbReference>
<keyword evidence="1 2" id="KW-0732">Signal</keyword>
<evidence type="ECO:0000313" key="4">
    <source>
        <dbReference type="EMBL" id="SEU16082.1"/>
    </source>
</evidence>
<dbReference type="EMBL" id="FOIM01000039">
    <property type="protein sequence ID" value="SEU16082.1"/>
    <property type="molecule type" value="Genomic_DNA"/>
</dbReference>
<gene>
    <name evidence="4" type="ORF">SAMN05216313_1392</name>
</gene>
<dbReference type="PANTHER" id="PTHR35936">
    <property type="entry name" value="MEMBRANE-BOUND LYTIC MUREIN TRANSGLYCOSYLASE F"/>
    <property type="match status" value="1"/>
</dbReference>
<dbReference type="PANTHER" id="PTHR35936:SF35">
    <property type="entry name" value="L-CYSTINE-BINDING PROTEIN TCYJ"/>
    <property type="match status" value="1"/>
</dbReference>